<dbReference type="RefSeq" id="WP_114433761.1">
    <property type="nucleotide sequence ID" value="NZ_QEIN01000428.1"/>
</dbReference>
<comment type="similarity">
    <text evidence="1">Belongs to the peptidase S13 family.</text>
</comment>
<dbReference type="PANTHER" id="PTHR30023">
    <property type="entry name" value="D-ALANYL-D-ALANINE CARBOXYPEPTIDASE"/>
    <property type="match status" value="1"/>
</dbReference>
<dbReference type="SUPFAM" id="SSF56601">
    <property type="entry name" value="beta-lactamase/transpeptidase-like"/>
    <property type="match status" value="1"/>
</dbReference>
<dbReference type="PRINTS" id="PR00922">
    <property type="entry name" value="DADACBPTASE3"/>
</dbReference>
<organism evidence="3 4">
    <name type="scientific">Marinitenerispora sediminis</name>
    <dbReference type="NCBI Taxonomy" id="1931232"/>
    <lineage>
        <taxon>Bacteria</taxon>
        <taxon>Bacillati</taxon>
        <taxon>Actinomycetota</taxon>
        <taxon>Actinomycetes</taxon>
        <taxon>Streptosporangiales</taxon>
        <taxon>Nocardiopsidaceae</taxon>
        <taxon>Marinitenerispora</taxon>
    </lineage>
</organism>
<comment type="caution">
    <text evidence="3">The sequence shown here is derived from an EMBL/GenBank/DDBJ whole genome shotgun (WGS) entry which is preliminary data.</text>
</comment>
<protein>
    <submittedName>
        <fullName evidence="3">D-alanyl-D-alanine carboxypeptidase/D-alanyl-D-alanine-endopeptidase</fullName>
    </submittedName>
</protein>
<feature type="non-terminal residue" evidence="3">
    <location>
        <position position="1"/>
    </location>
</feature>
<dbReference type="Gene3D" id="3.40.710.10">
    <property type="entry name" value="DD-peptidase/beta-lactamase superfamily"/>
    <property type="match status" value="2"/>
</dbReference>
<dbReference type="PANTHER" id="PTHR30023:SF0">
    <property type="entry name" value="PENICILLIN-SENSITIVE CARBOXYPEPTIDASE A"/>
    <property type="match status" value="1"/>
</dbReference>
<gene>
    <name evidence="3" type="primary">dacB</name>
    <name evidence="3" type="ORF">DEF24_26615</name>
</gene>
<dbReference type="OrthoDB" id="9802627at2"/>
<evidence type="ECO:0000313" key="3">
    <source>
        <dbReference type="EMBL" id="RCV48067.1"/>
    </source>
</evidence>
<evidence type="ECO:0000256" key="2">
    <source>
        <dbReference type="ARBA" id="ARBA00022801"/>
    </source>
</evidence>
<accession>A0A368SY13</accession>
<dbReference type="Pfam" id="PF02113">
    <property type="entry name" value="Peptidase_S13"/>
    <property type="match status" value="1"/>
</dbReference>
<dbReference type="GO" id="GO:0000270">
    <property type="term" value="P:peptidoglycan metabolic process"/>
    <property type="evidence" value="ECO:0007669"/>
    <property type="project" value="TreeGrafter"/>
</dbReference>
<evidence type="ECO:0000256" key="1">
    <source>
        <dbReference type="ARBA" id="ARBA00006096"/>
    </source>
</evidence>
<dbReference type="Gene3D" id="3.50.80.20">
    <property type="entry name" value="D-Ala-D-Ala carboxypeptidase C, peptidase S13"/>
    <property type="match status" value="1"/>
</dbReference>
<dbReference type="Proteomes" id="UP000253318">
    <property type="component" value="Unassembled WGS sequence"/>
</dbReference>
<keyword evidence="2" id="KW-0378">Hydrolase</keyword>
<dbReference type="NCBIfam" id="TIGR00666">
    <property type="entry name" value="PBP4"/>
    <property type="match status" value="1"/>
</dbReference>
<sequence length="500" mass="51630">PAPGVADLRADIDTLLQDPLLRGATSGLVVRSLTEGDVLYRREPGTPLIPASNAKLLTAAAALDVLGTDHRFATTVHAGAAPRDGVVHGDLYLAGTGDPTMTVERYDALAADVAASGVTAVTGDLLADDTWFDDQRLGSGWHPADEPYYYAAQISALTVAANADYDTGVVEVTVTPGRRAGDRVRVGLAPATGYVTVVNRTRTVRPSEATGVTVTRAVGGNTVTVSGSLPAGGAAASYLRTVHEPTGFAAHVFADALAAHGVSVGGEVGRGTTPAGAPELARTDSAELGDILVPFMKLSNNGHAEMLIKAIGQEVSDEGSWRTGLPEVTAALERLGVPTRGLDLRDGSGLDRGSRVPARLVADLLKAAPDQPWYAEWEDALPVAGAADRMVGGTLTNRMRDTVAAGNVRAKTGSLTGVSSLSGYVTGADGERLVFAVLNNGYSGSPPRPVQDAIAVRLAEFSRSTPTPGVPPVPTARTVPLRAAEPDRAGELECTWARAC</sequence>
<keyword evidence="3" id="KW-0121">Carboxypeptidase</keyword>
<dbReference type="GO" id="GO:0004185">
    <property type="term" value="F:serine-type carboxypeptidase activity"/>
    <property type="evidence" value="ECO:0007669"/>
    <property type="project" value="InterPro"/>
</dbReference>
<dbReference type="AlphaFoldDB" id="A0A368SY13"/>
<dbReference type="GO" id="GO:0006508">
    <property type="term" value="P:proteolysis"/>
    <property type="evidence" value="ECO:0007669"/>
    <property type="project" value="InterPro"/>
</dbReference>
<reference evidence="3 4" key="1">
    <citation type="submission" date="2018-04" db="EMBL/GenBank/DDBJ databases">
        <title>Novel actinobacteria from marine sediment.</title>
        <authorList>
            <person name="Ng Z.Y."/>
            <person name="Tan G.Y.A."/>
        </authorList>
    </citation>
    <scope>NUCLEOTIDE SEQUENCE [LARGE SCALE GENOMIC DNA]</scope>
    <source>
        <strain evidence="3 4">TPS81</strain>
    </source>
</reference>
<dbReference type="EMBL" id="QEIN01000428">
    <property type="protein sequence ID" value="RCV48067.1"/>
    <property type="molecule type" value="Genomic_DNA"/>
</dbReference>
<dbReference type="InterPro" id="IPR000667">
    <property type="entry name" value="Peptidase_S13"/>
</dbReference>
<keyword evidence="4" id="KW-1185">Reference proteome</keyword>
<dbReference type="InterPro" id="IPR012338">
    <property type="entry name" value="Beta-lactam/transpept-like"/>
</dbReference>
<keyword evidence="3" id="KW-0645">Protease</keyword>
<proteinExistence type="inferred from homology"/>
<name>A0A368SY13_9ACTN</name>
<evidence type="ECO:0000313" key="4">
    <source>
        <dbReference type="Proteomes" id="UP000253318"/>
    </source>
</evidence>